<comment type="caution">
    <text evidence="2">The sequence shown here is derived from an EMBL/GenBank/DDBJ whole genome shotgun (WGS) entry which is preliminary data.</text>
</comment>
<sequence>MRSGRPRSHVQVTQKKRKREATALEAPHAKSLKLKTAASFYEEAGSPSAEDKLTGIIVVKKDDPLKSPGIRKPGAWGEGPKSLKSLKSLNMFDFFLPLEEEERHAPTGFAKSPPLDLGVAHGPEHELKHQLGEDTTTAGEQQ</sequence>
<protein>
    <submittedName>
        <fullName evidence="2">Uncharacterized protein</fullName>
    </submittedName>
</protein>
<dbReference type="Proteomes" id="UP001066276">
    <property type="component" value="Chromosome 4_1"/>
</dbReference>
<proteinExistence type="predicted"/>
<feature type="compositionally biased region" description="Polar residues" evidence="1">
    <location>
        <begin position="133"/>
        <end position="142"/>
    </location>
</feature>
<evidence type="ECO:0000313" key="3">
    <source>
        <dbReference type="Proteomes" id="UP001066276"/>
    </source>
</evidence>
<name>A0AAV7TBM4_PLEWA</name>
<feature type="compositionally biased region" description="Basic and acidic residues" evidence="1">
    <location>
        <begin position="122"/>
        <end position="132"/>
    </location>
</feature>
<accession>A0AAV7TBM4</accession>
<feature type="compositionally biased region" description="Basic residues" evidence="1">
    <location>
        <begin position="1"/>
        <end position="19"/>
    </location>
</feature>
<feature type="region of interest" description="Disordered" evidence="1">
    <location>
        <begin position="1"/>
        <end position="28"/>
    </location>
</feature>
<gene>
    <name evidence="2" type="ORF">NDU88_005124</name>
</gene>
<feature type="region of interest" description="Disordered" evidence="1">
    <location>
        <begin position="104"/>
        <end position="142"/>
    </location>
</feature>
<dbReference type="EMBL" id="JANPWB010000007">
    <property type="protein sequence ID" value="KAJ1173288.1"/>
    <property type="molecule type" value="Genomic_DNA"/>
</dbReference>
<reference evidence="2" key="1">
    <citation type="journal article" date="2022" name="bioRxiv">
        <title>Sequencing and chromosome-scale assembly of the giantPleurodeles waltlgenome.</title>
        <authorList>
            <person name="Brown T."/>
            <person name="Elewa A."/>
            <person name="Iarovenko S."/>
            <person name="Subramanian E."/>
            <person name="Araus A.J."/>
            <person name="Petzold A."/>
            <person name="Susuki M."/>
            <person name="Suzuki K.-i.T."/>
            <person name="Hayashi T."/>
            <person name="Toyoda A."/>
            <person name="Oliveira C."/>
            <person name="Osipova E."/>
            <person name="Leigh N.D."/>
            <person name="Simon A."/>
            <person name="Yun M.H."/>
        </authorList>
    </citation>
    <scope>NUCLEOTIDE SEQUENCE</scope>
    <source>
        <strain evidence="2">20211129_DDA</strain>
        <tissue evidence="2">Liver</tissue>
    </source>
</reference>
<organism evidence="2 3">
    <name type="scientific">Pleurodeles waltl</name>
    <name type="common">Iberian ribbed newt</name>
    <dbReference type="NCBI Taxonomy" id="8319"/>
    <lineage>
        <taxon>Eukaryota</taxon>
        <taxon>Metazoa</taxon>
        <taxon>Chordata</taxon>
        <taxon>Craniata</taxon>
        <taxon>Vertebrata</taxon>
        <taxon>Euteleostomi</taxon>
        <taxon>Amphibia</taxon>
        <taxon>Batrachia</taxon>
        <taxon>Caudata</taxon>
        <taxon>Salamandroidea</taxon>
        <taxon>Salamandridae</taxon>
        <taxon>Pleurodelinae</taxon>
        <taxon>Pleurodeles</taxon>
    </lineage>
</organism>
<dbReference type="AlphaFoldDB" id="A0AAV7TBM4"/>
<evidence type="ECO:0000256" key="1">
    <source>
        <dbReference type="SAM" id="MobiDB-lite"/>
    </source>
</evidence>
<keyword evidence="3" id="KW-1185">Reference proteome</keyword>
<evidence type="ECO:0000313" key="2">
    <source>
        <dbReference type="EMBL" id="KAJ1173288.1"/>
    </source>
</evidence>
<feature type="region of interest" description="Disordered" evidence="1">
    <location>
        <begin position="63"/>
        <end position="82"/>
    </location>
</feature>